<evidence type="ECO:0000256" key="4">
    <source>
        <dbReference type="ARBA" id="ARBA00022574"/>
    </source>
</evidence>
<gene>
    <name evidence="18" type="ORF">AAP_02570</name>
</gene>
<dbReference type="Proteomes" id="UP000242877">
    <property type="component" value="Unassembled WGS sequence"/>
</dbReference>
<dbReference type="CDD" id="cd16656">
    <property type="entry name" value="RING-Ubox_PRP19"/>
    <property type="match status" value="1"/>
</dbReference>
<dbReference type="InterPro" id="IPR001680">
    <property type="entry name" value="WD40_rpt"/>
</dbReference>
<dbReference type="GO" id="GO:0000974">
    <property type="term" value="C:Prp19 complex"/>
    <property type="evidence" value="ECO:0007669"/>
    <property type="project" value="UniProtKB-UniRule"/>
</dbReference>
<evidence type="ECO:0000259" key="17">
    <source>
        <dbReference type="PROSITE" id="PS51698"/>
    </source>
</evidence>
<dbReference type="InterPro" id="IPR015943">
    <property type="entry name" value="WD40/YVTN_repeat-like_dom_sf"/>
</dbReference>
<keyword evidence="4 15" id="KW-0853">WD repeat</keyword>
<dbReference type="GO" id="GO:0003755">
    <property type="term" value="F:peptidyl-prolyl cis-trans isomerase activity"/>
    <property type="evidence" value="ECO:0007669"/>
    <property type="project" value="UniProtKB-KW"/>
</dbReference>
<dbReference type="GO" id="GO:0000398">
    <property type="term" value="P:mRNA splicing, via spliceosome"/>
    <property type="evidence" value="ECO:0007669"/>
    <property type="project" value="InterPro"/>
</dbReference>
<dbReference type="GO" id="GO:0005737">
    <property type="term" value="C:cytoplasm"/>
    <property type="evidence" value="ECO:0007669"/>
    <property type="project" value="TreeGrafter"/>
</dbReference>
<dbReference type="SUPFAM" id="SSF57850">
    <property type="entry name" value="RING/U-box"/>
    <property type="match status" value="1"/>
</dbReference>
<keyword evidence="9 16" id="KW-0227">DNA damage</keyword>
<dbReference type="InterPro" id="IPR013083">
    <property type="entry name" value="Znf_RING/FYVE/PHD"/>
</dbReference>
<dbReference type="GO" id="GO:0006281">
    <property type="term" value="P:DNA repair"/>
    <property type="evidence" value="ECO:0007669"/>
    <property type="project" value="UniProtKB-KW"/>
</dbReference>
<evidence type="ECO:0000256" key="14">
    <source>
        <dbReference type="ARBA" id="ARBA00023242"/>
    </source>
</evidence>
<evidence type="ECO:0000256" key="1">
    <source>
        <dbReference type="ARBA" id="ARBA00004123"/>
    </source>
</evidence>
<dbReference type="SMART" id="SM00320">
    <property type="entry name" value="WD40"/>
    <property type="match status" value="5"/>
</dbReference>
<protein>
    <recommendedName>
        <fullName evidence="16">Pre-mRNA-processing factor 19</fullName>
        <ecNumber evidence="16">2.3.2.27</ecNumber>
    </recommendedName>
</protein>
<name>A0A167ZUF2_9EURO</name>
<keyword evidence="7 16" id="KW-0747">Spliceosome</keyword>
<evidence type="ECO:0000256" key="11">
    <source>
        <dbReference type="ARBA" id="ARBA00023110"/>
    </source>
</evidence>
<dbReference type="UniPathway" id="UPA00143"/>
<evidence type="ECO:0000256" key="5">
    <source>
        <dbReference type="ARBA" id="ARBA00022664"/>
    </source>
</evidence>
<dbReference type="Pfam" id="PF08606">
    <property type="entry name" value="Prp19"/>
    <property type="match status" value="1"/>
</dbReference>
<feature type="repeat" description="WD" evidence="15">
    <location>
        <begin position="279"/>
        <end position="320"/>
    </location>
</feature>
<feature type="repeat" description="WD" evidence="15">
    <location>
        <begin position="327"/>
        <end position="361"/>
    </location>
</feature>
<evidence type="ECO:0000256" key="16">
    <source>
        <dbReference type="RuleBase" id="RU367101"/>
    </source>
</evidence>
<dbReference type="EC" id="2.3.2.27" evidence="16"/>
<dbReference type="PANTHER" id="PTHR43995">
    <property type="entry name" value="PRE-MRNA-PROCESSING FACTOR 19"/>
    <property type="match status" value="1"/>
</dbReference>
<evidence type="ECO:0000256" key="6">
    <source>
        <dbReference type="ARBA" id="ARBA00022679"/>
    </source>
</evidence>
<comment type="function">
    <text evidence="16">Ubiquitin-protein ligase which is mainly involved pre-mRNA splicing and DNA repair. Required for pre-mRNA splicing as component of the spliceosome.</text>
</comment>
<evidence type="ECO:0000256" key="7">
    <source>
        <dbReference type="ARBA" id="ARBA00022728"/>
    </source>
</evidence>
<comment type="pathway">
    <text evidence="2 16">Protein modification; protein ubiquitination.</text>
</comment>
<dbReference type="PROSITE" id="PS50082">
    <property type="entry name" value="WD_REPEATS_2"/>
    <property type="match status" value="2"/>
</dbReference>
<dbReference type="VEuPathDB" id="FungiDB:AAP_02570"/>
<dbReference type="InterPro" id="IPR003613">
    <property type="entry name" value="Ubox_domain"/>
</dbReference>
<dbReference type="PROSITE" id="PS51698">
    <property type="entry name" value="U_BOX"/>
    <property type="match status" value="1"/>
</dbReference>
<dbReference type="Gene3D" id="2.130.10.10">
    <property type="entry name" value="YVTN repeat-like/Quinoprotein amine dehydrogenase"/>
    <property type="match status" value="1"/>
</dbReference>
<dbReference type="GO" id="GO:0070534">
    <property type="term" value="P:protein K63-linked ubiquitination"/>
    <property type="evidence" value="ECO:0007669"/>
    <property type="project" value="UniProtKB-UniRule"/>
</dbReference>
<comment type="catalytic activity">
    <reaction evidence="16">
        <text>S-ubiquitinyl-[E2 ubiquitin-conjugating enzyme]-L-cysteine + [acceptor protein]-L-lysine = [E2 ubiquitin-conjugating enzyme]-L-cysteine + N(6)-ubiquitinyl-[acceptor protein]-L-lysine.</text>
        <dbReference type="EC" id="2.3.2.27"/>
    </reaction>
</comment>
<dbReference type="EMBL" id="AZGZ01000009">
    <property type="protein sequence ID" value="KZZ93104.1"/>
    <property type="molecule type" value="Genomic_DNA"/>
</dbReference>
<evidence type="ECO:0000256" key="10">
    <source>
        <dbReference type="ARBA" id="ARBA00022786"/>
    </source>
</evidence>
<reference evidence="18 19" key="1">
    <citation type="journal article" date="2016" name="Genome Biol. Evol.">
        <title>Divergent and convergent evolution of fungal pathogenicity.</title>
        <authorList>
            <person name="Shang Y."/>
            <person name="Xiao G."/>
            <person name="Zheng P."/>
            <person name="Cen K."/>
            <person name="Zhan S."/>
            <person name="Wang C."/>
        </authorList>
    </citation>
    <scope>NUCLEOTIDE SEQUENCE [LARGE SCALE GENOMIC DNA]</scope>
    <source>
        <strain evidence="18 19">ARSEF 7405</strain>
    </source>
</reference>
<dbReference type="SUPFAM" id="SSF50978">
    <property type="entry name" value="WD40 repeat-like"/>
    <property type="match status" value="1"/>
</dbReference>
<keyword evidence="12 16" id="KW-0508">mRNA splicing</keyword>
<feature type="domain" description="U-box" evidence="17">
    <location>
        <begin position="1"/>
        <end position="71"/>
    </location>
</feature>
<evidence type="ECO:0000313" key="18">
    <source>
        <dbReference type="EMBL" id="KZZ93104.1"/>
    </source>
</evidence>
<evidence type="ECO:0000313" key="19">
    <source>
        <dbReference type="Proteomes" id="UP000242877"/>
    </source>
</evidence>
<evidence type="ECO:0000256" key="8">
    <source>
        <dbReference type="ARBA" id="ARBA00022737"/>
    </source>
</evidence>
<dbReference type="Pfam" id="PF00400">
    <property type="entry name" value="WD40"/>
    <property type="match status" value="3"/>
</dbReference>
<keyword evidence="13 16" id="KW-0234">DNA repair</keyword>
<evidence type="ECO:0000256" key="9">
    <source>
        <dbReference type="ARBA" id="ARBA00022763"/>
    </source>
</evidence>
<dbReference type="SMART" id="SM00504">
    <property type="entry name" value="Ubox"/>
    <property type="match status" value="1"/>
</dbReference>
<keyword evidence="5 16" id="KW-0507">mRNA processing</keyword>
<dbReference type="InterPro" id="IPR038959">
    <property type="entry name" value="Prp19"/>
</dbReference>
<dbReference type="PANTHER" id="PTHR43995:SF1">
    <property type="entry name" value="PRE-MRNA-PROCESSING FACTOR 19"/>
    <property type="match status" value="1"/>
</dbReference>
<keyword evidence="10 16" id="KW-0833">Ubl conjugation pathway</keyword>
<comment type="caution">
    <text evidence="18">The sequence shown here is derived from an EMBL/GenBank/DDBJ whole genome shotgun (WGS) entry which is preliminary data.</text>
</comment>
<keyword evidence="6 16" id="KW-0808">Transferase</keyword>
<organism evidence="18 19">
    <name type="scientific">Ascosphaera apis ARSEF 7405</name>
    <dbReference type="NCBI Taxonomy" id="392613"/>
    <lineage>
        <taxon>Eukaryota</taxon>
        <taxon>Fungi</taxon>
        <taxon>Dikarya</taxon>
        <taxon>Ascomycota</taxon>
        <taxon>Pezizomycotina</taxon>
        <taxon>Eurotiomycetes</taxon>
        <taxon>Eurotiomycetidae</taxon>
        <taxon>Onygenales</taxon>
        <taxon>Ascosphaeraceae</taxon>
        <taxon>Ascosphaera</taxon>
    </lineage>
</organism>
<dbReference type="InterPro" id="IPR013915">
    <property type="entry name" value="Prp19_cc"/>
</dbReference>
<dbReference type="Gene3D" id="3.30.40.10">
    <property type="entry name" value="Zinc/RING finger domain, C3HC4 (zinc finger)"/>
    <property type="match status" value="1"/>
</dbReference>
<evidence type="ECO:0000256" key="3">
    <source>
        <dbReference type="ARBA" id="ARBA00006388"/>
    </source>
</evidence>
<dbReference type="OrthoDB" id="687049at2759"/>
<dbReference type="AlphaFoldDB" id="A0A167ZUF2"/>
<dbReference type="GO" id="GO:0061630">
    <property type="term" value="F:ubiquitin protein ligase activity"/>
    <property type="evidence" value="ECO:0007669"/>
    <property type="project" value="UniProtKB-UniRule"/>
</dbReference>
<keyword evidence="8" id="KW-0677">Repeat</keyword>
<dbReference type="InterPro" id="IPR036322">
    <property type="entry name" value="WD40_repeat_dom_sf"/>
</dbReference>
<comment type="subcellular location">
    <subcellularLocation>
        <location evidence="1 16">Nucleus</location>
    </subcellularLocation>
</comment>
<evidence type="ECO:0000256" key="15">
    <source>
        <dbReference type="PROSITE-ProRule" id="PRU00221"/>
    </source>
</evidence>
<comment type="subunit">
    <text evidence="16">Homotetramer.</text>
</comment>
<proteinExistence type="inferred from homology"/>
<dbReference type="FunFam" id="3.30.40.10:FF:000027">
    <property type="entry name" value="Pre-mRNA-processing factor 19, putative"/>
    <property type="match status" value="1"/>
</dbReference>
<dbReference type="GO" id="GO:0071006">
    <property type="term" value="C:U2-type catalytic step 1 spliceosome"/>
    <property type="evidence" value="ECO:0007669"/>
    <property type="project" value="TreeGrafter"/>
</dbReference>
<comment type="similarity">
    <text evidence="3 16">Belongs to the WD repeat PRP19 family.</text>
</comment>
<dbReference type="InterPro" id="IPR055340">
    <property type="entry name" value="RING-Ubox_PRP19"/>
</dbReference>
<accession>A0A167ZUF2</accession>
<evidence type="ECO:0000256" key="2">
    <source>
        <dbReference type="ARBA" id="ARBA00004906"/>
    </source>
</evidence>
<keyword evidence="14 16" id="KW-0539">Nucleus</keyword>
<evidence type="ECO:0000256" key="12">
    <source>
        <dbReference type="ARBA" id="ARBA00023187"/>
    </source>
</evidence>
<keyword evidence="19" id="KW-1185">Reference proteome</keyword>
<evidence type="ECO:0000256" key="13">
    <source>
        <dbReference type="ARBA" id="ARBA00023204"/>
    </source>
</evidence>
<sequence length="481" mass="51219">MLCAISGEVPQVPVVSRKTGNVFEKRLVEAYITENGKDPITGEESTLEDLIELKTAHVVRPRPPSLTSIPSLLSVFQEEWDALALETYALKQQLQQTRQELSTALYQHDAAVRVIARLTKERDEARDALSKVSVGGAAPVAAAQDQGDAMQVDSASLPVEVVERIEATQAQLSKTRRKRPIPENWATSETISEFKTSFVSDTGRPKGVSIDIDATGEYALVGGANTAEIYSLSEKTLVPLTVDSGSVTDAVWVGQTAAVSTSTGAVKVFTKDATDVATFNVHAGAVTGLAVHATGDIIASVGVDKSYALYDISSKQLLTRVFSDAILNCVKFHPDGHLLAAGGADGTIKIFEVKTGALAATFPTNSPVKSLFFSENGTWLASVTENSTSVSIWDLRKSSEIKVLETGSKIECLSWDYTGQFLLTGGPNGVTVQKYTKASKEWSEPLRAAVPAVGVAWGRDAQSILALNAEGQVSVLSAESS</sequence>
<keyword evidence="11" id="KW-0697">Rotamase</keyword>
<keyword evidence="11" id="KW-0413">Isomerase</keyword>